<evidence type="ECO:0000313" key="3">
    <source>
        <dbReference type="Proteomes" id="UP000745764"/>
    </source>
</evidence>
<comment type="caution">
    <text evidence="2">The sequence shown here is derived from an EMBL/GenBank/DDBJ whole genome shotgun (WGS) entry which is preliminary data.</text>
</comment>
<dbReference type="SUPFAM" id="SSF56112">
    <property type="entry name" value="Protein kinase-like (PK-like)"/>
    <property type="match status" value="1"/>
</dbReference>
<reference evidence="2" key="1">
    <citation type="submission" date="2020-06" db="EMBL/GenBank/DDBJ databases">
        <authorList>
            <person name="Onetto C."/>
        </authorList>
    </citation>
    <scope>NUCLEOTIDE SEQUENCE</scope>
</reference>
<accession>A0A9N8KFP7</accession>
<dbReference type="SMART" id="SM00220">
    <property type="entry name" value="S_TKc"/>
    <property type="match status" value="1"/>
</dbReference>
<dbReference type="PROSITE" id="PS50011">
    <property type="entry name" value="PROTEIN_KINASE_DOM"/>
    <property type="match status" value="1"/>
</dbReference>
<gene>
    <name evidence="2" type="ORF">AWRI4620_LOCUS1838</name>
</gene>
<dbReference type="Gene3D" id="1.10.510.10">
    <property type="entry name" value="Transferase(Phosphotransferase) domain 1"/>
    <property type="match status" value="1"/>
</dbReference>
<protein>
    <recommendedName>
        <fullName evidence="1">Protein kinase domain-containing protein</fullName>
    </recommendedName>
</protein>
<dbReference type="Proteomes" id="UP000745764">
    <property type="component" value="Unassembled WGS sequence"/>
</dbReference>
<dbReference type="GO" id="GO:0005524">
    <property type="term" value="F:ATP binding"/>
    <property type="evidence" value="ECO:0007669"/>
    <property type="project" value="InterPro"/>
</dbReference>
<dbReference type="InterPro" id="IPR011009">
    <property type="entry name" value="Kinase-like_dom_sf"/>
</dbReference>
<dbReference type="EMBL" id="CAINUL010000002">
    <property type="protein sequence ID" value="CAD0107583.1"/>
    <property type="molecule type" value="Genomic_DNA"/>
</dbReference>
<evidence type="ECO:0000313" key="2">
    <source>
        <dbReference type="EMBL" id="CAD0107583.1"/>
    </source>
</evidence>
<dbReference type="AlphaFoldDB" id="A0A9N8KFP7"/>
<proteinExistence type="predicted"/>
<dbReference type="GO" id="GO:0004672">
    <property type="term" value="F:protein kinase activity"/>
    <property type="evidence" value="ECO:0007669"/>
    <property type="project" value="InterPro"/>
</dbReference>
<dbReference type="Pfam" id="PF00069">
    <property type="entry name" value="Pkinase"/>
    <property type="match status" value="1"/>
</dbReference>
<name>A0A9N8KFP7_9PEZI</name>
<organism evidence="2 3">
    <name type="scientific">Aureobasidium uvarum</name>
    <dbReference type="NCBI Taxonomy" id="2773716"/>
    <lineage>
        <taxon>Eukaryota</taxon>
        <taxon>Fungi</taxon>
        <taxon>Dikarya</taxon>
        <taxon>Ascomycota</taxon>
        <taxon>Pezizomycotina</taxon>
        <taxon>Dothideomycetes</taxon>
        <taxon>Dothideomycetidae</taxon>
        <taxon>Dothideales</taxon>
        <taxon>Saccotheciaceae</taxon>
        <taxon>Aureobasidium</taxon>
    </lineage>
</organism>
<feature type="domain" description="Protein kinase" evidence="1">
    <location>
        <begin position="12"/>
        <end position="282"/>
    </location>
</feature>
<keyword evidence="3" id="KW-1185">Reference proteome</keyword>
<dbReference type="InterPro" id="IPR000719">
    <property type="entry name" value="Prot_kinase_dom"/>
</dbReference>
<sequence length="327" mass="37255">MSLIIQSPFPSLSTNNFVSQGSAGQVFAITRNIAFKCPILFKEVNLGPDDKVWMQQNVKRLENEKRIYRLLSSHPHPHLLQAILCTREGIFMPRLDTTLAIRLRTQTSPDLQERWIQQLVSAVAWLEELGHAHGDLRPHNIFLDQSSNIVVGDFDATVPFGAELQLSTLPFCKVDEDFETPRAGAETEQFSLGSCIYNIRFGFAPFSDLGLESPVWRKRLVRKEFPSTEGDVYGSIIQSCWYGVYPSIRALQDELLKISDPRLTAERGLTRARRTSWLHSWFLLAQCREWVAGQRLCLAPGFAGKIWLRYQLTLWSIARFGLGCAVW</sequence>
<dbReference type="OrthoDB" id="4062651at2759"/>
<evidence type="ECO:0000259" key="1">
    <source>
        <dbReference type="PROSITE" id="PS50011"/>
    </source>
</evidence>